<name>A0A0A0MAY2_9GAMM</name>
<evidence type="ECO:0000313" key="3">
    <source>
        <dbReference type="Proteomes" id="UP000030003"/>
    </source>
</evidence>
<feature type="domain" description="DUF5666" evidence="1">
    <location>
        <begin position="184"/>
        <end position="238"/>
    </location>
</feature>
<dbReference type="EMBL" id="AVBH01000008">
    <property type="protein sequence ID" value="KGO99649.1"/>
    <property type="molecule type" value="Genomic_DNA"/>
</dbReference>
<sequence>MAAGLVVLLAGCVSPGGYVGNTGGYGQPGGSYGQTGTGYPSQYASQLEGTVEDVDARYGRILLRVEDRYTGRSERREVRYDRRTRLFYQGRQYPVEGLERGDIIRVDLAQSGRDLWAGTIEVVHNIRDRGYGGGYDRGYDGRYGDPYGNPYGGDPYGEPYDRGHGQDLRGQVAFVDPRARVIQLEGSGYGGGIQVRYDNRTTAEVERRLVRPEDLQRGDLVRIQGRALGGNEWLAERIIIERMGGR</sequence>
<proteinExistence type="predicted"/>
<organism evidence="2 3">
    <name type="scientific">Lysobacter defluvii IMMIB APB-9 = DSM 18482</name>
    <dbReference type="NCBI Taxonomy" id="1385515"/>
    <lineage>
        <taxon>Bacteria</taxon>
        <taxon>Pseudomonadati</taxon>
        <taxon>Pseudomonadota</taxon>
        <taxon>Gammaproteobacteria</taxon>
        <taxon>Lysobacterales</taxon>
        <taxon>Lysobacteraceae</taxon>
        <taxon>Novilysobacter</taxon>
    </lineage>
</organism>
<accession>A0A0A0MAY2</accession>
<keyword evidence="3" id="KW-1185">Reference proteome</keyword>
<dbReference type="InterPro" id="IPR043724">
    <property type="entry name" value="DUF5666"/>
</dbReference>
<comment type="caution">
    <text evidence="2">The sequence shown here is derived from an EMBL/GenBank/DDBJ whole genome shotgun (WGS) entry which is preliminary data.</text>
</comment>
<evidence type="ECO:0000259" key="1">
    <source>
        <dbReference type="Pfam" id="PF18914"/>
    </source>
</evidence>
<protein>
    <recommendedName>
        <fullName evidence="1">DUF5666 domain-containing protein</fullName>
    </recommendedName>
</protein>
<dbReference type="Pfam" id="PF18914">
    <property type="entry name" value="DUF5666"/>
    <property type="match status" value="1"/>
</dbReference>
<dbReference type="Proteomes" id="UP000030003">
    <property type="component" value="Unassembled WGS sequence"/>
</dbReference>
<dbReference type="AlphaFoldDB" id="A0A0A0MAY2"/>
<dbReference type="STRING" id="1385515.GCA_000423325_00076"/>
<evidence type="ECO:0000313" key="2">
    <source>
        <dbReference type="EMBL" id="KGO99649.1"/>
    </source>
</evidence>
<gene>
    <name evidence="2" type="ORF">N791_02865</name>
</gene>
<reference evidence="2 3" key="1">
    <citation type="submission" date="2013-08" db="EMBL/GenBank/DDBJ databases">
        <title>Genomic analysis of Lysobacter defluvii.</title>
        <authorList>
            <person name="Wang Q."/>
            <person name="Wang G."/>
        </authorList>
    </citation>
    <scope>NUCLEOTIDE SEQUENCE [LARGE SCALE GENOMIC DNA]</scope>
    <source>
        <strain evidence="2 3">IMMIB APB-9</strain>
    </source>
</reference>